<evidence type="ECO:0000259" key="7">
    <source>
        <dbReference type="Pfam" id="PF01643"/>
    </source>
</evidence>
<accession>A0ABU6ST29</accession>
<evidence type="ECO:0000313" key="9">
    <source>
        <dbReference type="Proteomes" id="UP001341840"/>
    </source>
</evidence>
<dbReference type="Gene3D" id="3.10.129.10">
    <property type="entry name" value="Hotdog Thioesterase"/>
    <property type="match status" value="1"/>
</dbReference>
<keyword evidence="6" id="KW-0378">Hydrolase</keyword>
<comment type="subcellular location">
    <subcellularLocation>
        <location evidence="1 6">Plastid</location>
        <location evidence="1 6">Chloroplast</location>
    </subcellularLocation>
</comment>
<name>A0ABU6ST29_9FABA</name>
<dbReference type="EMBL" id="JASCZI010061713">
    <property type="protein sequence ID" value="MED6139349.1"/>
    <property type="molecule type" value="Genomic_DNA"/>
</dbReference>
<dbReference type="SUPFAM" id="SSF54637">
    <property type="entry name" value="Thioesterase/thiol ester dehydrase-isomerase"/>
    <property type="match status" value="1"/>
</dbReference>
<evidence type="ECO:0000256" key="6">
    <source>
        <dbReference type="RuleBase" id="RU363096"/>
    </source>
</evidence>
<keyword evidence="3 6" id="KW-0150">Chloroplast</keyword>
<gene>
    <name evidence="8" type="ORF">PIB30_083031</name>
</gene>
<dbReference type="EC" id="3.1.2.-" evidence="6"/>
<dbReference type="InterPro" id="IPR002864">
    <property type="entry name" value="Acyl-ACP_thioesterase_NHD"/>
</dbReference>
<evidence type="ECO:0000256" key="4">
    <source>
        <dbReference type="ARBA" id="ARBA00022640"/>
    </source>
</evidence>
<evidence type="ECO:0000256" key="3">
    <source>
        <dbReference type="ARBA" id="ARBA00022528"/>
    </source>
</evidence>
<dbReference type="PANTHER" id="PTHR31727:SF9">
    <property type="entry name" value="ACYL-[ACYL-CARRIER-PROTEIN] HYDROLASE"/>
    <property type="match status" value="1"/>
</dbReference>
<evidence type="ECO:0000313" key="8">
    <source>
        <dbReference type="EMBL" id="MED6139349.1"/>
    </source>
</evidence>
<keyword evidence="4 6" id="KW-0934">Plastid</keyword>
<comment type="similarity">
    <text evidence="2 6">Belongs to the acyl-ACP thioesterase family.</text>
</comment>
<sequence length="138" mass="15894">MLTLATSSTLCSFIGVMLPPQQINFGNNINLLLSSNLYRRKLEVKHACCCGGFQIKEVSSVQDDFVYRQNFTIKSYEIDANGMASIQTLMNYFQESAINHFKTFGLHRDGYGSTIEMIKRNLIWIFTHTTMEVYRYPI</sequence>
<proteinExistence type="inferred from homology"/>
<keyword evidence="9" id="KW-1185">Reference proteome</keyword>
<keyword evidence="6" id="KW-0443">Lipid metabolism</keyword>
<feature type="non-terminal residue" evidence="8">
    <location>
        <position position="138"/>
    </location>
</feature>
<reference evidence="8 9" key="1">
    <citation type="journal article" date="2023" name="Plants (Basel)">
        <title>Bridging the Gap: Combining Genomics and Transcriptomics Approaches to Understand Stylosanthes scabra, an Orphan Legume from the Brazilian Caatinga.</title>
        <authorList>
            <person name="Ferreira-Neto J.R.C."/>
            <person name="da Silva M.D."/>
            <person name="Binneck E."/>
            <person name="de Melo N.F."/>
            <person name="da Silva R.H."/>
            <person name="de Melo A.L.T.M."/>
            <person name="Pandolfi V."/>
            <person name="Bustamante F.O."/>
            <person name="Brasileiro-Vidal A.C."/>
            <person name="Benko-Iseppon A.M."/>
        </authorList>
    </citation>
    <scope>NUCLEOTIDE SEQUENCE [LARGE SCALE GENOMIC DNA]</scope>
    <source>
        <tissue evidence="8">Leaves</tissue>
    </source>
</reference>
<dbReference type="PANTHER" id="PTHR31727">
    <property type="entry name" value="OLEOYL-ACYL CARRIER PROTEIN THIOESTERASE 1, CHLOROPLASTIC"/>
    <property type="match status" value="1"/>
</dbReference>
<organism evidence="8 9">
    <name type="scientific">Stylosanthes scabra</name>
    <dbReference type="NCBI Taxonomy" id="79078"/>
    <lineage>
        <taxon>Eukaryota</taxon>
        <taxon>Viridiplantae</taxon>
        <taxon>Streptophyta</taxon>
        <taxon>Embryophyta</taxon>
        <taxon>Tracheophyta</taxon>
        <taxon>Spermatophyta</taxon>
        <taxon>Magnoliopsida</taxon>
        <taxon>eudicotyledons</taxon>
        <taxon>Gunneridae</taxon>
        <taxon>Pentapetalae</taxon>
        <taxon>rosids</taxon>
        <taxon>fabids</taxon>
        <taxon>Fabales</taxon>
        <taxon>Fabaceae</taxon>
        <taxon>Papilionoideae</taxon>
        <taxon>50 kb inversion clade</taxon>
        <taxon>dalbergioids sensu lato</taxon>
        <taxon>Dalbergieae</taxon>
        <taxon>Pterocarpus clade</taxon>
        <taxon>Stylosanthes</taxon>
    </lineage>
</organism>
<evidence type="ECO:0000256" key="1">
    <source>
        <dbReference type="ARBA" id="ARBA00004229"/>
    </source>
</evidence>
<feature type="domain" description="Acyl-ACP thioesterase N-terminal hotdog" evidence="7">
    <location>
        <begin position="66"/>
        <end position="137"/>
    </location>
</feature>
<dbReference type="InterPro" id="IPR029069">
    <property type="entry name" value="HotDog_dom_sf"/>
</dbReference>
<protein>
    <recommendedName>
        <fullName evidence="6">Acyl-[acyl-carrier-protein] hydrolase</fullName>
        <ecNumber evidence="6">3.1.2.-</ecNumber>
    </recommendedName>
</protein>
<dbReference type="Proteomes" id="UP001341840">
    <property type="component" value="Unassembled WGS sequence"/>
</dbReference>
<dbReference type="Pfam" id="PF01643">
    <property type="entry name" value="Acyl-ACP_TE"/>
    <property type="match status" value="1"/>
</dbReference>
<dbReference type="InterPro" id="IPR045023">
    <property type="entry name" value="FATA/B"/>
</dbReference>
<keyword evidence="5" id="KW-0809">Transit peptide</keyword>
<evidence type="ECO:0000256" key="5">
    <source>
        <dbReference type="ARBA" id="ARBA00022946"/>
    </source>
</evidence>
<keyword evidence="6" id="KW-0275">Fatty acid biosynthesis</keyword>
<keyword evidence="6" id="KW-0444">Lipid biosynthesis</keyword>
<keyword evidence="6" id="KW-0276">Fatty acid metabolism</keyword>
<evidence type="ECO:0000256" key="2">
    <source>
        <dbReference type="ARBA" id="ARBA00006500"/>
    </source>
</evidence>
<comment type="function">
    <text evidence="6">Plays an essential role in chain termination during de novo fatty acid synthesis.</text>
</comment>
<comment type="caution">
    <text evidence="8">The sequence shown here is derived from an EMBL/GenBank/DDBJ whole genome shotgun (WGS) entry which is preliminary data.</text>
</comment>